<feature type="compositionally biased region" description="Low complexity" evidence="1">
    <location>
        <begin position="53"/>
        <end position="71"/>
    </location>
</feature>
<feature type="compositionally biased region" description="Acidic residues" evidence="1">
    <location>
        <begin position="556"/>
        <end position="576"/>
    </location>
</feature>
<feature type="compositionally biased region" description="Acidic residues" evidence="1">
    <location>
        <begin position="496"/>
        <end position="509"/>
    </location>
</feature>
<comment type="caution">
    <text evidence="2">The sequence shown here is derived from an EMBL/GenBank/DDBJ whole genome shotgun (WGS) entry which is preliminary data.</text>
</comment>
<dbReference type="OrthoDB" id="3649003at2759"/>
<name>A0A9P3CH02_9PEZI</name>
<reference evidence="2 3" key="1">
    <citation type="submission" date="2021-01" db="EMBL/GenBank/DDBJ databases">
        <title>Cercospora kikuchii MAFF 305040 whole genome shotgun sequence.</title>
        <authorList>
            <person name="Kashiwa T."/>
            <person name="Suzuki T."/>
        </authorList>
    </citation>
    <scope>NUCLEOTIDE SEQUENCE [LARGE SCALE GENOMIC DNA]</scope>
    <source>
        <strain evidence="2 3">MAFF 305040</strain>
    </source>
</reference>
<evidence type="ECO:0000313" key="2">
    <source>
        <dbReference type="EMBL" id="GIZ44214.1"/>
    </source>
</evidence>
<protein>
    <submittedName>
        <fullName evidence="2">Uncharacterized protein</fullName>
    </submittedName>
</protein>
<dbReference type="Proteomes" id="UP000825890">
    <property type="component" value="Unassembled WGS sequence"/>
</dbReference>
<evidence type="ECO:0000313" key="3">
    <source>
        <dbReference type="Proteomes" id="UP000825890"/>
    </source>
</evidence>
<feature type="compositionally biased region" description="Acidic residues" evidence="1">
    <location>
        <begin position="518"/>
        <end position="528"/>
    </location>
</feature>
<gene>
    <name evidence="2" type="ORF">CKM354_000741800</name>
</gene>
<feature type="compositionally biased region" description="Acidic residues" evidence="1">
    <location>
        <begin position="537"/>
        <end position="547"/>
    </location>
</feature>
<feature type="compositionally biased region" description="Basic and acidic residues" evidence="1">
    <location>
        <begin position="1056"/>
        <end position="1070"/>
    </location>
</feature>
<proteinExistence type="predicted"/>
<feature type="region of interest" description="Disordered" evidence="1">
    <location>
        <begin position="496"/>
        <end position="595"/>
    </location>
</feature>
<feature type="compositionally biased region" description="Polar residues" evidence="1">
    <location>
        <begin position="916"/>
        <end position="927"/>
    </location>
</feature>
<feature type="compositionally biased region" description="Basic and acidic residues" evidence="1">
    <location>
        <begin position="1106"/>
        <end position="1121"/>
    </location>
</feature>
<sequence length="1121" mass="124795">MARLNQTNYRTHSSVKPTEREVRAYRVEQADRILLERVANVRTTLMQPRVGKRSSAAPYAPRSSSSTTSTSNAVQHHASTISSYSASTFQSSTQYQPARRQARRQQFRPLGGVLNTTYSSAAHLRESKLYLDALERTAQHEARMNAESEAMFQENKQRREEWAEWTRNLYHSGAVRMASEKASTASVASIAQSSVIVEHDQQLAAESEGVNLTGLRPQETHGEQSPPSDQVVAQEADHIQASEAQQAEQVEFGQVGSKNEEVAQYPPLSFPLKVKKVKKQIIVGSTLAATFPAASRQVFQRVLYTDGTRVWIKVQVQGNGMVEAEALEALPQVRKRSLLVEDELEEPRKRQLTADHAFQIVETHIFADEMPAEYRNEERDEIDGSVVHVGESKAASPEERDKKSAVVLFQEVSTASKDERGQVEPAISSLEEVKSASQEVSGEASSGIFHAEEVGTISEERHEDDTAIVSHEEAEVALGEEHTEADPVILHVEELEATSEEERPEEVILDDATSNEVVSEDEEEEVILDEATSNEVVSEDEEEEVVLDDATSNEVVSEDEETDDESDEETDDEYGEDPIIVRGGTNPYWRPQKGKKKITSQIESDVNHKGECVDCGKQTYRRPHVCYNQYPEMASSYPWYGRQAGIHIDAEGAEKIPSALRYAPMLTGQRDLHTAGDPRVHDDPYDDELNPRLFDPAVDRTLPSWDDAEAGHAWLREWQELTRQLAVIMATQPGTEPVVPLVGRGTCVSKEAIGLVRNRQIYEAAIAMREANARAQQSATEGGNDVSAMSTVPDNAPTGPRDQTSRGYYAVQAEELDDAAMDTEAGIEMLPQAAAGLGVFHQQFRDPDNGASSPRSGYFGDVDMSGTGAVIEEQRTTWRERAALRENVQRRDVLLPFSAPTGPRNRSDSRHRHQIVQESSNTHSLGQRQYFRRPAQSPGDKDGDIDMIGDTPSSSQALARHGRDRPQAGDRYGNINMPDASAAPPQPPRRQNHRARGRRQDVDSQGNVIMSDTTTTQNRQPLRTRDTNVSNFRRPAPQQHHGSQRSLSTTPTTQYDLEREENTRRREAAKAQRQAGTRGADRPLRRNAVPNRTDENDSVGLRIRGAAKERGESMRDARYAD</sequence>
<dbReference type="RefSeq" id="XP_044658701.1">
    <property type="nucleotide sequence ID" value="XM_044802766.1"/>
</dbReference>
<feature type="compositionally biased region" description="Polar residues" evidence="1">
    <location>
        <begin position="1040"/>
        <end position="1055"/>
    </location>
</feature>
<dbReference type="AlphaFoldDB" id="A0A9P3CH02"/>
<evidence type="ECO:0000256" key="1">
    <source>
        <dbReference type="SAM" id="MobiDB-lite"/>
    </source>
</evidence>
<feature type="region of interest" description="Disordered" evidence="1">
    <location>
        <begin position="894"/>
        <end position="1121"/>
    </location>
</feature>
<organism evidence="2 3">
    <name type="scientific">Cercospora kikuchii</name>
    <dbReference type="NCBI Taxonomy" id="84275"/>
    <lineage>
        <taxon>Eukaryota</taxon>
        <taxon>Fungi</taxon>
        <taxon>Dikarya</taxon>
        <taxon>Ascomycota</taxon>
        <taxon>Pezizomycotina</taxon>
        <taxon>Dothideomycetes</taxon>
        <taxon>Dothideomycetidae</taxon>
        <taxon>Mycosphaerellales</taxon>
        <taxon>Mycosphaerellaceae</taxon>
        <taxon>Cercospora</taxon>
    </lineage>
</organism>
<accession>A0A9P3CH02</accession>
<feature type="compositionally biased region" description="Polar residues" evidence="1">
    <location>
        <begin position="1003"/>
        <end position="1031"/>
    </location>
</feature>
<dbReference type="GeneID" id="68292993"/>
<dbReference type="EMBL" id="BOLY01000004">
    <property type="protein sequence ID" value="GIZ44214.1"/>
    <property type="molecule type" value="Genomic_DNA"/>
</dbReference>
<feature type="compositionally biased region" description="Polar residues" evidence="1">
    <location>
        <begin position="776"/>
        <end position="793"/>
    </location>
</feature>
<feature type="region of interest" description="Disordered" evidence="1">
    <location>
        <begin position="46"/>
        <end position="109"/>
    </location>
</feature>
<feature type="compositionally biased region" description="Low complexity" evidence="1">
    <location>
        <begin position="78"/>
        <end position="99"/>
    </location>
</feature>
<feature type="region of interest" description="Disordered" evidence="1">
    <location>
        <begin position="776"/>
        <end position="804"/>
    </location>
</feature>
<keyword evidence="3" id="KW-1185">Reference proteome</keyword>